<dbReference type="InterPro" id="IPR041698">
    <property type="entry name" value="Methyltransf_25"/>
</dbReference>
<evidence type="ECO:0000259" key="5">
    <source>
        <dbReference type="Pfam" id="PF13649"/>
    </source>
</evidence>
<protein>
    <submittedName>
        <fullName evidence="6">Class I SAM-dependent methyltransferase</fullName>
    </submittedName>
</protein>
<reference evidence="6 7" key="1">
    <citation type="submission" date="2024-02" db="EMBL/GenBank/DDBJ databases">
        <title>Characterization of antibiotic resistant novel bacterial strains and their environmental applications.</title>
        <authorList>
            <person name="Manzoor S."/>
            <person name="Abbas S."/>
            <person name="Arshad M."/>
            <person name="Li W.J."/>
            <person name="Ahmed I."/>
        </authorList>
    </citation>
    <scope>NUCLEOTIDE SEQUENCE [LARGE SCALE GENOMIC DNA]</scope>
    <source>
        <strain evidence="6 7">KACC 15558</strain>
    </source>
</reference>
<keyword evidence="7" id="KW-1185">Reference proteome</keyword>
<feature type="region of interest" description="Disordered" evidence="4">
    <location>
        <begin position="187"/>
        <end position="214"/>
    </location>
</feature>
<dbReference type="PANTHER" id="PTHR43464">
    <property type="entry name" value="METHYLTRANSFERASE"/>
    <property type="match status" value="1"/>
</dbReference>
<feature type="domain" description="Methyltransferase" evidence="5">
    <location>
        <begin position="71"/>
        <end position="171"/>
    </location>
</feature>
<evidence type="ECO:0000313" key="7">
    <source>
        <dbReference type="Proteomes" id="UP001498935"/>
    </source>
</evidence>
<accession>A0ABP9U413</accession>
<dbReference type="Gene3D" id="3.40.50.150">
    <property type="entry name" value="Vaccinia Virus protein VP39"/>
    <property type="match status" value="1"/>
</dbReference>
<keyword evidence="2" id="KW-0808">Transferase</keyword>
<organism evidence="6 7">
    <name type="scientific">Brevibacterium ammoniilyticum</name>
    <dbReference type="NCBI Taxonomy" id="1046555"/>
    <lineage>
        <taxon>Bacteria</taxon>
        <taxon>Bacillati</taxon>
        <taxon>Actinomycetota</taxon>
        <taxon>Actinomycetes</taxon>
        <taxon>Micrococcales</taxon>
        <taxon>Brevibacteriaceae</taxon>
        <taxon>Brevibacterium</taxon>
    </lineage>
</organism>
<evidence type="ECO:0000256" key="4">
    <source>
        <dbReference type="SAM" id="MobiDB-lite"/>
    </source>
</evidence>
<dbReference type="RefSeq" id="WP_342038049.1">
    <property type="nucleotide sequence ID" value="NZ_BAABBK010000005.1"/>
</dbReference>
<comment type="caution">
    <text evidence="6">The sequence shown here is derived from an EMBL/GenBank/DDBJ whole genome shotgun (WGS) entry which is preliminary data.</text>
</comment>
<dbReference type="PANTHER" id="PTHR43464:SF19">
    <property type="entry name" value="UBIQUINONE BIOSYNTHESIS O-METHYLTRANSFERASE, MITOCHONDRIAL"/>
    <property type="match status" value="1"/>
</dbReference>
<keyword evidence="1 6" id="KW-0489">Methyltransferase</keyword>
<dbReference type="GO" id="GO:0032259">
    <property type="term" value="P:methylation"/>
    <property type="evidence" value="ECO:0007669"/>
    <property type="project" value="UniProtKB-KW"/>
</dbReference>
<dbReference type="InterPro" id="IPR029063">
    <property type="entry name" value="SAM-dependent_MTases_sf"/>
</dbReference>
<dbReference type="Pfam" id="PF13649">
    <property type="entry name" value="Methyltransf_25"/>
    <property type="match status" value="1"/>
</dbReference>
<dbReference type="CDD" id="cd02440">
    <property type="entry name" value="AdoMet_MTases"/>
    <property type="match status" value="1"/>
</dbReference>
<dbReference type="EMBL" id="BAABNP010000006">
    <property type="protein sequence ID" value="GAA5340788.1"/>
    <property type="molecule type" value="Genomic_DNA"/>
</dbReference>
<dbReference type="SUPFAM" id="SSF53335">
    <property type="entry name" value="S-adenosyl-L-methionine-dependent methyltransferases"/>
    <property type="match status" value="1"/>
</dbReference>
<name>A0ABP9U413_9MICO</name>
<feature type="region of interest" description="Disordered" evidence="4">
    <location>
        <begin position="1"/>
        <end position="32"/>
    </location>
</feature>
<feature type="compositionally biased region" description="Basic and acidic residues" evidence="4">
    <location>
        <begin position="191"/>
        <end position="214"/>
    </location>
</feature>
<gene>
    <name evidence="6" type="ORF">KACC15558_18280</name>
</gene>
<sequence length="266" mass="27684">MTDGPAGPSADNAPAGWTRSGSAADHSPTVPGSVAEWEEHYSGAEAVWSGNPNAALVAVVTEFDLAPGRSLDVGCGEGADVLWLAGRGWQATGIDLSETAIARARTAAERTGIRADFAVANLADWADDADEDSRPRRGGFDLVTGCFLHTRLPETRDELLTRLGELVAPGGRLVLISHAGVPPWAAGHGHAGTDAHEHEADDCSHDGGHSHDGFDFSTPEADFALLEAGGTGVWELNLGETRTRSVTGPDGTPVDLEDGLLVARKV</sequence>
<dbReference type="GO" id="GO:0008168">
    <property type="term" value="F:methyltransferase activity"/>
    <property type="evidence" value="ECO:0007669"/>
    <property type="project" value="UniProtKB-KW"/>
</dbReference>
<evidence type="ECO:0000256" key="2">
    <source>
        <dbReference type="ARBA" id="ARBA00022679"/>
    </source>
</evidence>
<keyword evidence="3" id="KW-0949">S-adenosyl-L-methionine</keyword>
<evidence type="ECO:0000313" key="6">
    <source>
        <dbReference type="EMBL" id="GAA5340788.1"/>
    </source>
</evidence>
<dbReference type="Proteomes" id="UP001498935">
    <property type="component" value="Unassembled WGS sequence"/>
</dbReference>
<proteinExistence type="predicted"/>
<evidence type="ECO:0000256" key="1">
    <source>
        <dbReference type="ARBA" id="ARBA00022603"/>
    </source>
</evidence>
<evidence type="ECO:0000256" key="3">
    <source>
        <dbReference type="ARBA" id="ARBA00022691"/>
    </source>
</evidence>